<protein>
    <recommendedName>
        <fullName evidence="4">MacB-like periplasmic core domain-containing protein</fullName>
    </recommendedName>
</protein>
<sequence>MKYLKVIRITIIMISIMIAYLIYSSEYSIKPELNELETSIEEFLEENVTVIDYIKVDNTLSVYYTMRSNDIIGFTTLYKGINSRYQIRNASFNIRNRVLQGEPFKTNRGDYLAIIGTNYDDKISSFSIKTYSGEMFSENVHDKSEILTVFGVDSHTQLEKYQLYDKDNNDITEEMNRYITTKESSSTGKGKAELFMMYVLCFTTILIGYGISRLFIARDRRSII</sequence>
<feature type="transmembrane region" description="Helical" evidence="1">
    <location>
        <begin position="6"/>
        <end position="23"/>
    </location>
</feature>
<reference evidence="2 3" key="1">
    <citation type="submission" date="2023-04" db="EMBL/GenBank/DDBJ databases">
        <title>Fusibacter bizertensis strain WBS, isolated from littoral bottom sediments of the Arctic seas - biochemical and genomic analysis.</title>
        <authorList>
            <person name="Brioukhanov A.L."/>
        </authorList>
    </citation>
    <scope>NUCLEOTIDE SEQUENCE [LARGE SCALE GENOMIC DNA]</scope>
    <source>
        <strain evidence="2 3">WBS</strain>
    </source>
</reference>
<proteinExistence type="predicted"/>
<keyword evidence="1" id="KW-0472">Membrane</keyword>
<evidence type="ECO:0000313" key="2">
    <source>
        <dbReference type="EMBL" id="MDH8676905.1"/>
    </source>
</evidence>
<comment type="caution">
    <text evidence="2">The sequence shown here is derived from an EMBL/GenBank/DDBJ whole genome shotgun (WGS) entry which is preliminary data.</text>
</comment>
<dbReference type="Proteomes" id="UP001158045">
    <property type="component" value="Unassembled WGS sequence"/>
</dbReference>
<feature type="transmembrane region" description="Helical" evidence="1">
    <location>
        <begin position="195"/>
        <end position="216"/>
    </location>
</feature>
<dbReference type="EMBL" id="JARYZI010000001">
    <property type="protein sequence ID" value="MDH8676905.1"/>
    <property type="molecule type" value="Genomic_DNA"/>
</dbReference>
<evidence type="ECO:0008006" key="4">
    <source>
        <dbReference type="Google" id="ProtNLM"/>
    </source>
</evidence>
<gene>
    <name evidence="2" type="ORF">QE109_02035</name>
</gene>
<accession>A0ABT6N908</accession>
<organism evidence="2 3">
    <name type="scientific">Fusibacter bizertensis</name>
    <dbReference type="NCBI Taxonomy" id="1488331"/>
    <lineage>
        <taxon>Bacteria</taxon>
        <taxon>Bacillati</taxon>
        <taxon>Bacillota</taxon>
        <taxon>Clostridia</taxon>
        <taxon>Eubacteriales</taxon>
        <taxon>Eubacteriales Family XII. Incertae Sedis</taxon>
        <taxon>Fusibacter</taxon>
    </lineage>
</organism>
<keyword evidence="1" id="KW-0812">Transmembrane</keyword>
<evidence type="ECO:0000256" key="1">
    <source>
        <dbReference type="SAM" id="Phobius"/>
    </source>
</evidence>
<evidence type="ECO:0000313" key="3">
    <source>
        <dbReference type="Proteomes" id="UP001158045"/>
    </source>
</evidence>
<keyword evidence="1" id="KW-1133">Transmembrane helix</keyword>
<keyword evidence="3" id="KW-1185">Reference proteome</keyword>
<dbReference type="RefSeq" id="WP_281092706.1">
    <property type="nucleotide sequence ID" value="NZ_JARYZI010000001.1"/>
</dbReference>
<name>A0ABT6N908_9FIRM</name>